<dbReference type="EMBL" id="SIHJ01000001">
    <property type="protein sequence ID" value="TWT36707.1"/>
    <property type="molecule type" value="Genomic_DNA"/>
</dbReference>
<dbReference type="GO" id="GO:0008832">
    <property type="term" value="F:dGTPase activity"/>
    <property type="evidence" value="ECO:0007669"/>
    <property type="project" value="TreeGrafter"/>
</dbReference>
<dbReference type="Pfam" id="PF01966">
    <property type="entry name" value="HD"/>
    <property type="match status" value="1"/>
</dbReference>
<dbReference type="InterPro" id="IPR050135">
    <property type="entry name" value="dGTPase-like"/>
</dbReference>
<dbReference type="Pfam" id="PF13286">
    <property type="entry name" value="HD_assoc"/>
    <property type="match status" value="1"/>
</dbReference>
<dbReference type="RefSeq" id="WP_146563831.1">
    <property type="nucleotide sequence ID" value="NZ_SIHJ01000001.1"/>
</dbReference>
<comment type="caution">
    <text evidence="5">The sequence shown here is derived from an EMBL/GenBank/DDBJ whole genome shotgun (WGS) entry which is preliminary data.</text>
</comment>
<dbReference type="InterPro" id="IPR006675">
    <property type="entry name" value="HDIG_dom"/>
</dbReference>
<dbReference type="PROSITE" id="PS51831">
    <property type="entry name" value="HD"/>
    <property type="match status" value="1"/>
</dbReference>
<dbReference type="NCBIfam" id="TIGR01353">
    <property type="entry name" value="dGTP_triPase"/>
    <property type="match status" value="1"/>
</dbReference>
<dbReference type="InterPro" id="IPR006261">
    <property type="entry name" value="dGTPase"/>
</dbReference>
<evidence type="ECO:0000256" key="2">
    <source>
        <dbReference type="HAMAP-Rule" id="MF_01212"/>
    </source>
</evidence>
<dbReference type="InterPro" id="IPR026875">
    <property type="entry name" value="PHydrolase_assoc_dom"/>
</dbReference>
<name>A0A5C5VFI7_9BACT</name>
<dbReference type="HAMAP" id="MF_01212">
    <property type="entry name" value="dGTPase_type2"/>
    <property type="match status" value="1"/>
</dbReference>
<protein>
    <recommendedName>
        <fullName evidence="2">Deoxyguanosinetriphosphate triphosphohydrolase-like protein</fullName>
    </recommendedName>
</protein>
<gene>
    <name evidence="5" type="primary">dgt</name>
    <name evidence="5" type="ORF">KOR34_16470</name>
</gene>
<comment type="similarity">
    <text evidence="2">Belongs to the dGTPase family. Type 2 subfamily.</text>
</comment>
<evidence type="ECO:0000313" key="6">
    <source>
        <dbReference type="Proteomes" id="UP000316714"/>
    </source>
</evidence>
<dbReference type="Proteomes" id="UP000316714">
    <property type="component" value="Unassembled WGS sequence"/>
</dbReference>
<keyword evidence="6" id="KW-1185">Reference proteome</keyword>
<evidence type="ECO:0000256" key="3">
    <source>
        <dbReference type="SAM" id="MobiDB-lite"/>
    </source>
</evidence>
<dbReference type="CDD" id="cd00077">
    <property type="entry name" value="HDc"/>
    <property type="match status" value="1"/>
</dbReference>
<keyword evidence="1 2" id="KW-0378">Hydrolase</keyword>
<feature type="compositionally biased region" description="Basic and acidic residues" evidence="3">
    <location>
        <begin position="14"/>
        <end position="36"/>
    </location>
</feature>
<dbReference type="GO" id="GO:0006203">
    <property type="term" value="P:dGTP catabolic process"/>
    <property type="evidence" value="ECO:0007669"/>
    <property type="project" value="TreeGrafter"/>
</dbReference>
<evidence type="ECO:0000256" key="1">
    <source>
        <dbReference type="ARBA" id="ARBA00022801"/>
    </source>
</evidence>
<dbReference type="SUPFAM" id="SSF109604">
    <property type="entry name" value="HD-domain/PDEase-like"/>
    <property type="match status" value="1"/>
</dbReference>
<dbReference type="PANTHER" id="PTHR11373">
    <property type="entry name" value="DEOXYNUCLEOSIDE TRIPHOSPHATE TRIPHOSPHOHYDROLASE"/>
    <property type="match status" value="1"/>
</dbReference>
<organism evidence="5 6">
    <name type="scientific">Posidoniimonas corsicana</name>
    <dbReference type="NCBI Taxonomy" id="1938618"/>
    <lineage>
        <taxon>Bacteria</taxon>
        <taxon>Pseudomonadati</taxon>
        <taxon>Planctomycetota</taxon>
        <taxon>Planctomycetia</taxon>
        <taxon>Pirellulales</taxon>
        <taxon>Lacipirellulaceae</taxon>
        <taxon>Posidoniimonas</taxon>
    </lineage>
</organism>
<dbReference type="NCBIfam" id="TIGR00277">
    <property type="entry name" value="HDIG"/>
    <property type="match status" value="1"/>
</dbReference>
<reference evidence="5 6" key="1">
    <citation type="submission" date="2019-02" db="EMBL/GenBank/DDBJ databases">
        <title>Deep-cultivation of Planctomycetes and their phenomic and genomic characterization uncovers novel biology.</title>
        <authorList>
            <person name="Wiegand S."/>
            <person name="Jogler M."/>
            <person name="Boedeker C."/>
            <person name="Pinto D."/>
            <person name="Vollmers J."/>
            <person name="Rivas-Marin E."/>
            <person name="Kohn T."/>
            <person name="Peeters S.H."/>
            <person name="Heuer A."/>
            <person name="Rast P."/>
            <person name="Oberbeckmann S."/>
            <person name="Bunk B."/>
            <person name="Jeske O."/>
            <person name="Meyerdierks A."/>
            <person name="Storesund J.E."/>
            <person name="Kallscheuer N."/>
            <person name="Luecker S."/>
            <person name="Lage O.M."/>
            <person name="Pohl T."/>
            <person name="Merkel B.J."/>
            <person name="Hornburger P."/>
            <person name="Mueller R.-W."/>
            <person name="Bruemmer F."/>
            <person name="Labrenz M."/>
            <person name="Spormann A.M."/>
            <person name="Op Den Camp H."/>
            <person name="Overmann J."/>
            <person name="Amann R."/>
            <person name="Jetten M.S.M."/>
            <person name="Mascher T."/>
            <person name="Medema M.H."/>
            <person name="Devos D.P."/>
            <person name="Kaster A.-K."/>
            <person name="Ovreas L."/>
            <person name="Rohde M."/>
            <person name="Galperin M.Y."/>
            <person name="Jogler C."/>
        </authorList>
    </citation>
    <scope>NUCLEOTIDE SEQUENCE [LARGE SCALE GENOMIC DNA]</scope>
    <source>
        <strain evidence="5 6">KOR34</strain>
    </source>
</reference>
<evidence type="ECO:0000313" key="5">
    <source>
        <dbReference type="EMBL" id="TWT36707.1"/>
    </source>
</evidence>
<sequence length="365" mass="40903">MILESDPLAPYAMHPEDSAGRVHPEPPHRYRSPYQRDRDRIVHSSAFRRLSHKTQVFTGEMGDYHRSRLTHTMEVASLARTMARALRVNEDLVEALALAHDIGHPPFGHAGEDLLDERLGGAEGGHGGFNHNAQALRLFELLEVRYVEFPGLNLTLEVLEGQRRRADKTPDGSLRSPTIEAQIVDAADSIAYDAHDADDALELGLLELGELRELALWDEAARRVEDRYASLTPLELRRATIHELLDWQVSDLLGVAQQRLEELDLPSADAARSAPIVATVSRGVAGKKRELERFLFDRVYRHPLVLSHRMEATAALGELFDRCVADPGRIPEHYRQSNPGDEPRAAADYLSGITDRYALEAFRSL</sequence>
<dbReference type="AlphaFoldDB" id="A0A5C5VFI7"/>
<dbReference type="OrthoDB" id="9803619at2"/>
<feature type="region of interest" description="Disordered" evidence="3">
    <location>
        <begin position="1"/>
        <end position="36"/>
    </location>
</feature>
<feature type="domain" description="HD" evidence="4">
    <location>
        <begin position="68"/>
        <end position="193"/>
    </location>
</feature>
<dbReference type="PANTHER" id="PTHR11373:SF43">
    <property type="entry name" value="DEOXYGUANOSINETRIPHOSPHATE TRIPHOSPHOHYDROLASE-LIKE PROTEIN"/>
    <property type="match status" value="1"/>
</dbReference>
<dbReference type="InterPro" id="IPR003607">
    <property type="entry name" value="HD/PDEase_dom"/>
</dbReference>
<dbReference type="InterPro" id="IPR006674">
    <property type="entry name" value="HD_domain"/>
</dbReference>
<evidence type="ECO:0000259" key="4">
    <source>
        <dbReference type="PROSITE" id="PS51831"/>
    </source>
</evidence>
<dbReference type="InterPro" id="IPR023023">
    <property type="entry name" value="dNTPase_2"/>
</dbReference>
<accession>A0A5C5VFI7</accession>
<dbReference type="Gene3D" id="1.10.3210.10">
    <property type="entry name" value="Hypothetical protein af1432"/>
    <property type="match status" value="1"/>
</dbReference>
<proteinExistence type="inferred from homology"/>
<dbReference type="SMART" id="SM00471">
    <property type="entry name" value="HDc"/>
    <property type="match status" value="1"/>
</dbReference>